<dbReference type="GO" id="GO:0003700">
    <property type="term" value="F:DNA-binding transcription factor activity"/>
    <property type="evidence" value="ECO:0007669"/>
    <property type="project" value="TreeGrafter"/>
</dbReference>
<dbReference type="OrthoDB" id="7336460at2"/>
<dbReference type="InterPro" id="IPR050109">
    <property type="entry name" value="HTH-type_TetR-like_transc_reg"/>
</dbReference>
<feature type="DNA-binding region" description="H-T-H motif" evidence="5">
    <location>
        <begin position="32"/>
        <end position="51"/>
    </location>
</feature>
<sequence length="333" mass="36808">MAKAEAAKEVRRKQLIDATIRAIGRVGYASATLTHVASEAGLSPGIVNFYFKSKEQLLIATLEQIAEEYSAFWQAAINKGKVSPAAGLEAMIEADFHPTVCNVEKVSIWYAFWAEARSNASYHDVVNNLEQDYLAQTETLCQRIIQEGGYGDVNARDVAIGLNAMIDGMWFDCLMEPKTFNRQEAKRICRLYLASVFPAHFSGGSRKAKGDNDNAVVVALDQEAQGRQAHRARIAAALRKRLEPVGQLRREVLAASTGVSVKILESWLDGRAEPNSWQMGRLIVATDAQLWFDIYGPMHEEAQRHFEARLASAQEQAIRERAALAALAGKKDA</sequence>
<dbReference type="Pfam" id="PF00440">
    <property type="entry name" value="TetR_N"/>
    <property type="match status" value="1"/>
</dbReference>
<dbReference type="Pfam" id="PF13977">
    <property type="entry name" value="TetR_C_6"/>
    <property type="match status" value="1"/>
</dbReference>
<keyword evidence="3 5" id="KW-0238">DNA-binding</keyword>
<dbReference type="InterPro" id="IPR036271">
    <property type="entry name" value="Tet_transcr_reg_TetR-rel_C_sf"/>
</dbReference>
<proteinExistence type="predicted"/>
<dbReference type="InterPro" id="IPR009057">
    <property type="entry name" value="Homeodomain-like_sf"/>
</dbReference>
<dbReference type="Proteomes" id="UP000295783">
    <property type="component" value="Unassembled WGS sequence"/>
</dbReference>
<gene>
    <name evidence="7" type="ORF">A8950_2632</name>
</gene>
<reference evidence="7 8" key="1">
    <citation type="submission" date="2019-03" db="EMBL/GenBank/DDBJ databases">
        <title>Genomic Encyclopedia of Type Strains, Phase III (KMG-III): the genomes of soil and plant-associated and newly described type strains.</title>
        <authorList>
            <person name="Whitman W."/>
        </authorList>
    </citation>
    <scope>NUCLEOTIDE SEQUENCE [LARGE SCALE GENOMIC DNA]</scope>
    <source>
        <strain evidence="7 8">CGMCC 1.7660</strain>
    </source>
</reference>
<dbReference type="PRINTS" id="PR00455">
    <property type="entry name" value="HTHTETR"/>
</dbReference>
<accession>A0A4R6WSH9</accession>
<dbReference type="InterPro" id="IPR023772">
    <property type="entry name" value="DNA-bd_HTH_TetR-type_CS"/>
</dbReference>
<keyword evidence="8" id="KW-1185">Reference proteome</keyword>
<dbReference type="PROSITE" id="PS01081">
    <property type="entry name" value="HTH_TETR_1"/>
    <property type="match status" value="1"/>
</dbReference>
<organism evidence="7 8">
    <name type="scientific">Dongia mobilis</name>
    <dbReference type="NCBI Taxonomy" id="578943"/>
    <lineage>
        <taxon>Bacteria</taxon>
        <taxon>Pseudomonadati</taxon>
        <taxon>Pseudomonadota</taxon>
        <taxon>Alphaproteobacteria</taxon>
        <taxon>Rhodospirillales</taxon>
        <taxon>Dongiaceae</taxon>
        <taxon>Dongia</taxon>
    </lineage>
</organism>
<dbReference type="EMBL" id="SNYW01000009">
    <property type="protein sequence ID" value="TDQ81563.1"/>
    <property type="molecule type" value="Genomic_DNA"/>
</dbReference>
<keyword evidence="1" id="KW-0678">Repressor</keyword>
<evidence type="ECO:0000256" key="3">
    <source>
        <dbReference type="ARBA" id="ARBA00023125"/>
    </source>
</evidence>
<dbReference type="PANTHER" id="PTHR30055:SF228">
    <property type="entry name" value="TRANSCRIPTIONAL REGULATOR-RELATED"/>
    <property type="match status" value="1"/>
</dbReference>
<dbReference type="SUPFAM" id="SSF46689">
    <property type="entry name" value="Homeodomain-like"/>
    <property type="match status" value="1"/>
</dbReference>
<feature type="domain" description="HTH tetR-type" evidence="6">
    <location>
        <begin position="9"/>
        <end position="69"/>
    </location>
</feature>
<keyword evidence="2" id="KW-0805">Transcription regulation</keyword>
<dbReference type="AlphaFoldDB" id="A0A4R6WSH9"/>
<dbReference type="PROSITE" id="PS50977">
    <property type="entry name" value="HTH_TETR_2"/>
    <property type="match status" value="1"/>
</dbReference>
<protein>
    <submittedName>
        <fullName evidence="7">TetR family transcriptional regulator</fullName>
    </submittedName>
</protein>
<dbReference type="GO" id="GO:0000976">
    <property type="term" value="F:transcription cis-regulatory region binding"/>
    <property type="evidence" value="ECO:0007669"/>
    <property type="project" value="TreeGrafter"/>
</dbReference>
<dbReference type="NCBIfam" id="NF001978">
    <property type="entry name" value="PRK00767.1"/>
    <property type="match status" value="1"/>
</dbReference>
<evidence type="ECO:0000256" key="5">
    <source>
        <dbReference type="PROSITE-ProRule" id="PRU00335"/>
    </source>
</evidence>
<dbReference type="Gene3D" id="1.10.357.10">
    <property type="entry name" value="Tetracycline Repressor, domain 2"/>
    <property type="match status" value="1"/>
</dbReference>
<evidence type="ECO:0000256" key="2">
    <source>
        <dbReference type="ARBA" id="ARBA00023015"/>
    </source>
</evidence>
<evidence type="ECO:0000313" key="8">
    <source>
        <dbReference type="Proteomes" id="UP000295783"/>
    </source>
</evidence>
<dbReference type="PANTHER" id="PTHR30055">
    <property type="entry name" value="HTH-TYPE TRANSCRIPTIONAL REGULATOR RUTR"/>
    <property type="match status" value="1"/>
</dbReference>
<evidence type="ECO:0000256" key="4">
    <source>
        <dbReference type="ARBA" id="ARBA00023163"/>
    </source>
</evidence>
<dbReference type="SUPFAM" id="SSF48498">
    <property type="entry name" value="Tetracyclin repressor-like, C-terminal domain"/>
    <property type="match status" value="1"/>
</dbReference>
<dbReference type="InterPro" id="IPR039538">
    <property type="entry name" value="BetI_C"/>
</dbReference>
<keyword evidence="4" id="KW-0804">Transcription</keyword>
<name>A0A4R6WSH9_9PROT</name>
<comment type="caution">
    <text evidence="7">The sequence shown here is derived from an EMBL/GenBank/DDBJ whole genome shotgun (WGS) entry which is preliminary data.</text>
</comment>
<evidence type="ECO:0000313" key="7">
    <source>
        <dbReference type="EMBL" id="TDQ81563.1"/>
    </source>
</evidence>
<evidence type="ECO:0000256" key="1">
    <source>
        <dbReference type="ARBA" id="ARBA00022491"/>
    </source>
</evidence>
<evidence type="ECO:0000259" key="6">
    <source>
        <dbReference type="PROSITE" id="PS50977"/>
    </source>
</evidence>
<dbReference type="InterPro" id="IPR001647">
    <property type="entry name" value="HTH_TetR"/>
</dbReference>
<dbReference type="RefSeq" id="WP_133614106.1">
    <property type="nucleotide sequence ID" value="NZ_SNYW01000009.1"/>
</dbReference>